<feature type="domain" description="Nucleoside phosphorylase" evidence="6">
    <location>
        <begin position="12"/>
        <end position="236"/>
    </location>
</feature>
<sequence>MSKAAPESARGTIGIIGAMSQETELLCAELQHSDEREVMGFRFYAGQLDGQQVIVTQCGIGKVNAAMGTTALLSQGVSRVIFTGVAGGVHPSLKVGDMVVSTDCLQHDVDVQALGYAAGLIPGEALSWPADGELRKLAVQAARTVEGVGVLEGRVVSGDQFIASPQKAEWLRTTFGAVCAEMEGAAVAQVCARWNVPFVVIRSMSDTADHTANVDYSSFMPVVARRAKQVVREMLRGMAR</sequence>
<keyword evidence="4" id="KW-0378">Hydrolase</keyword>
<dbReference type="EC" id="3.2.2.9" evidence="2"/>
<evidence type="ECO:0000256" key="2">
    <source>
        <dbReference type="ARBA" id="ARBA00011974"/>
    </source>
</evidence>
<dbReference type="RefSeq" id="WP_015237005.1">
    <property type="nucleotide sequence ID" value="NC_019793.1"/>
</dbReference>
<evidence type="ECO:0000256" key="3">
    <source>
        <dbReference type="ARBA" id="ARBA00022605"/>
    </source>
</evidence>
<keyword evidence="8" id="KW-1185">Reference proteome</keyword>
<dbReference type="KEGG" id="dpd:Deipe_3265"/>
<dbReference type="Gene3D" id="3.40.50.1580">
    <property type="entry name" value="Nucleoside phosphorylase domain"/>
    <property type="match status" value="1"/>
</dbReference>
<evidence type="ECO:0000256" key="4">
    <source>
        <dbReference type="ARBA" id="ARBA00022801"/>
    </source>
</evidence>
<dbReference type="Pfam" id="PF01048">
    <property type="entry name" value="PNP_UDP_1"/>
    <property type="match status" value="1"/>
</dbReference>
<dbReference type="PATRIC" id="fig|937777.3.peg.3281"/>
<dbReference type="GO" id="GO:0009164">
    <property type="term" value="P:nucleoside catabolic process"/>
    <property type="evidence" value="ECO:0007669"/>
    <property type="project" value="InterPro"/>
</dbReference>
<keyword evidence="3" id="KW-0028">Amino-acid biosynthesis</keyword>
<dbReference type="GO" id="GO:0019284">
    <property type="term" value="P:L-methionine salvage from S-adenosylmethionine"/>
    <property type="evidence" value="ECO:0007669"/>
    <property type="project" value="TreeGrafter"/>
</dbReference>
<dbReference type="STRING" id="937777.Deipe_3265"/>
<dbReference type="GO" id="GO:0019509">
    <property type="term" value="P:L-methionine salvage from methylthioadenosine"/>
    <property type="evidence" value="ECO:0007669"/>
    <property type="project" value="UniProtKB-UniPathway"/>
</dbReference>
<reference evidence="8" key="1">
    <citation type="submission" date="2012-03" db="EMBL/GenBank/DDBJ databases">
        <title>Complete sequence of chromosome of Deinococcus peraridilitoris DSM 19664.</title>
        <authorList>
            <person name="Lucas S."/>
            <person name="Copeland A."/>
            <person name="Lapidus A."/>
            <person name="Glavina del Rio T."/>
            <person name="Dalin E."/>
            <person name="Tice H."/>
            <person name="Bruce D."/>
            <person name="Goodwin L."/>
            <person name="Pitluck S."/>
            <person name="Peters L."/>
            <person name="Mikhailova N."/>
            <person name="Lu M."/>
            <person name="Kyrpides N."/>
            <person name="Mavromatis K."/>
            <person name="Ivanova N."/>
            <person name="Brettin T."/>
            <person name="Detter J.C."/>
            <person name="Han C."/>
            <person name="Larimer F."/>
            <person name="Land M."/>
            <person name="Hauser L."/>
            <person name="Markowitz V."/>
            <person name="Cheng J.-F."/>
            <person name="Hugenholtz P."/>
            <person name="Woyke T."/>
            <person name="Wu D."/>
            <person name="Pukall R."/>
            <person name="Steenblock K."/>
            <person name="Brambilla E."/>
            <person name="Klenk H.-P."/>
            <person name="Eisen J.A."/>
        </authorList>
    </citation>
    <scope>NUCLEOTIDE SEQUENCE [LARGE SCALE GENOMIC DNA]</scope>
    <source>
        <strain evidence="8">DSM 19664 / LMG 22246 / CIP 109416 / KR-200</strain>
    </source>
</reference>
<organism evidence="7 8">
    <name type="scientific">Deinococcus peraridilitoris (strain DSM 19664 / LMG 22246 / CIP 109416 / KR-200)</name>
    <dbReference type="NCBI Taxonomy" id="937777"/>
    <lineage>
        <taxon>Bacteria</taxon>
        <taxon>Thermotogati</taxon>
        <taxon>Deinococcota</taxon>
        <taxon>Deinococci</taxon>
        <taxon>Deinococcales</taxon>
        <taxon>Deinococcaceae</taxon>
        <taxon>Deinococcus</taxon>
    </lineage>
</organism>
<dbReference type="GO" id="GO:0005829">
    <property type="term" value="C:cytosol"/>
    <property type="evidence" value="ECO:0007669"/>
    <property type="project" value="TreeGrafter"/>
</dbReference>
<dbReference type="PANTHER" id="PTHR46832">
    <property type="entry name" value="5'-METHYLTHIOADENOSINE/S-ADENOSYLHOMOCYSTEINE NUCLEOSIDASE"/>
    <property type="match status" value="1"/>
</dbReference>
<dbReference type="NCBIfam" id="NF004079">
    <property type="entry name" value="PRK05584.1"/>
    <property type="match status" value="1"/>
</dbReference>
<keyword evidence="5" id="KW-0486">Methionine biosynthesis</keyword>
<dbReference type="UniPathway" id="UPA00904">
    <property type="reaction ID" value="UER00871"/>
</dbReference>
<dbReference type="NCBIfam" id="TIGR01704">
    <property type="entry name" value="MTA_SAH-Nsdase"/>
    <property type="match status" value="1"/>
</dbReference>
<dbReference type="PANTHER" id="PTHR46832:SF1">
    <property type="entry name" value="5'-METHYLTHIOADENOSINE_S-ADENOSYLHOMOCYSTEINE NUCLEOSIDASE"/>
    <property type="match status" value="1"/>
</dbReference>
<dbReference type="AlphaFoldDB" id="L0A6B5"/>
<evidence type="ECO:0000256" key="1">
    <source>
        <dbReference type="ARBA" id="ARBA00004945"/>
    </source>
</evidence>
<evidence type="ECO:0000259" key="6">
    <source>
        <dbReference type="Pfam" id="PF01048"/>
    </source>
</evidence>
<accession>L0A6B5</accession>
<protein>
    <recommendedName>
        <fullName evidence="2">adenosylhomocysteine nucleosidase</fullName>
        <ecNumber evidence="2">3.2.2.9</ecNumber>
    </recommendedName>
</protein>
<dbReference type="InterPro" id="IPR035994">
    <property type="entry name" value="Nucleoside_phosphorylase_sf"/>
</dbReference>
<dbReference type="HOGENOM" id="CLU_031248_2_0_0"/>
<dbReference type="CDD" id="cd09008">
    <property type="entry name" value="MTAN"/>
    <property type="match status" value="1"/>
</dbReference>
<dbReference type="Proteomes" id="UP000010467">
    <property type="component" value="Chromosome"/>
</dbReference>
<dbReference type="SUPFAM" id="SSF53167">
    <property type="entry name" value="Purine and uridine phosphorylases"/>
    <property type="match status" value="1"/>
</dbReference>
<evidence type="ECO:0000256" key="5">
    <source>
        <dbReference type="ARBA" id="ARBA00023167"/>
    </source>
</evidence>
<gene>
    <name evidence="7" type="ordered locus">Deipe_3265</name>
</gene>
<dbReference type="GO" id="GO:0008782">
    <property type="term" value="F:adenosylhomocysteine nucleosidase activity"/>
    <property type="evidence" value="ECO:0007669"/>
    <property type="project" value="UniProtKB-EC"/>
</dbReference>
<dbReference type="eggNOG" id="COG0775">
    <property type="taxonomic scope" value="Bacteria"/>
</dbReference>
<evidence type="ECO:0000313" key="8">
    <source>
        <dbReference type="Proteomes" id="UP000010467"/>
    </source>
</evidence>
<dbReference type="InterPro" id="IPR000845">
    <property type="entry name" value="Nucleoside_phosphorylase_d"/>
</dbReference>
<comment type="pathway">
    <text evidence="1">Amino-acid biosynthesis; L-methionine biosynthesis via salvage pathway; S-methyl-5-thio-alpha-D-ribose 1-phosphate from S-methyl-5'-thioadenosine (hydrolase route): step 1/2.</text>
</comment>
<dbReference type="GO" id="GO:0008930">
    <property type="term" value="F:methylthioadenosine nucleosidase activity"/>
    <property type="evidence" value="ECO:0007669"/>
    <property type="project" value="InterPro"/>
</dbReference>
<dbReference type="OrthoDB" id="9792278at2"/>
<dbReference type="EMBL" id="CP003382">
    <property type="protein sequence ID" value="AFZ68707.1"/>
    <property type="molecule type" value="Genomic_DNA"/>
</dbReference>
<name>L0A6B5_DEIPD</name>
<proteinExistence type="predicted"/>
<evidence type="ECO:0000313" key="7">
    <source>
        <dbReference type="EMBL" id="AFZ68707.1"/>
    </source>
</evidence>
<dbReference type="InterPro" id="IPR010049">
    <property type="entry name" value="MTA_SAH_Nsdase"/>
</dbReference>